<protein>
    <submittedName>
        <fullName evidence="2">DUF2219 domain-containing protein</fullName>
    </submittedName>
</protein>
<feature type="signal peptide" evidence="1">
    <location>
        <begin position="1"/>
        <end position="18"/>
    </location>
</feature>
<dbReference type="OrthoDB" id="622552at2"/>
<dbReference type="Pfam" id="PF09982">
    <property type="entry name" value="LpxR"/>
    <property type="match status" value="1"/>
</dbReference>
<gene>
    <name evidence="2" type="ORF">DIS07_11035</name>
</gene>
<dbReference type="AlphaFoldDB" id="A0A2U2J9Q4"/>
<dbReference type="InterPro" id="IPR037107">
    <property type="entry name" value="Put_OMP_sf"/>
</dbReference>
<feature type="chain" id="PRO_5015694706" evidence="1">
    <location>
        <begin position="19"/>
        <end position="316"/>
    </location>
</feature>
<keyword evidence="1" id="KW-0732">Signal</keyword>
<dbReference type="RefSeq" id="WP_109405307.1">
    <property type="nucleotide sequence ID" value="NZ_QFFG01000004.1"/>
</dbReference>
<proteinExistence type="predicted"/>
<dbReference type="EMBL" id="QFFG01000004">
    <property type="protein sequence ID" value="PWG04991.1"/>
    <property type="molecule type" value="Genomic_DNA"/>
</dbReference>
<dbReference type="InterPro" id="IPR018707">
    <property type="entry name" value="LpxR"/>
</dbReference>
<organism evidence="2 3">
    <name type="scientific">Polaribacter aquimarinus</name>
    <dbReference type="NCBI Taxonomy" id="2100726"/>
    <lineage>
        <taxon>Bacteria</taxon>
        <taxon>Pseudomonadati</taxon>
        <taxon>Bacteroidota</taxon>
        <taxon>Flavobacteriia</taxon>
        <taxon>Flavobacteriales</taxon>
        <taxon>Flavobacteriaceae</taxon>
    </lineage>
</organism>
<dbReference type="Proteomes" id="UP000245670">
    <property type="component" value="Unassembled WGS sequence"/>
</dbReference>
<evidence type="ECO:0000256" key="1">
    <source>
        <dbReference type="SAM" id="SignalP"/>
    </source>
</evidence>
<keyword evidence="3" id="KW-1185">Reference proteome</keyword>
<evidence type="ECO:0000313" key="3">
    <source>
        <dbReference type="Proteomes" id="UP000245670"/>
    </source>
</evidence>
<reference evidence="2 3" key="1">
    <citation type="submission" date="2018-05" db="EMBL/GenBank/DDBJ databases">
        <title>Polaribacter aquimarinus sp. nov., isolated from sediment in a sediment of sea.</title>
        <authorList>
            <person name="Lu D."/>
        </authorList>
    </citation>
    <scope>NUCLEOTIDE SEQUENCE [LARGE SCALE GENOMIC DNA]</scope>
    <source>
        <strain evidence="2 3">ZY113</strain>
    </source>
</reference>
<accession>A0A2U2J9Q4</accession>
<evidence type="ECO:0000313" key="2">
    <source>
        <dbReference type="EMBL" id="PWG04991.1"/>
    </source>
</evidence>
<dbReference type="Gene3D" id="2.40.128.140">
    <property type="entry name" value="Outer membrane protein"/>
    <property type="match status" value="1"/>
</dbReference>
<comment type="caution">
    <text evidence="2">The sequence shown here is derived from an EMBL/GenBank/DDBJ whole genome shotgun (WGS) entry which is preliminary data.</text>
</comment>
<name>A0A2U2J9Q4_9FLAO</name>
<sequence length="316" mass="36580">MKYLTLILLLFCSFYSVCQEKFSKEIGFVTDNDLYISKSRDRYYTSGIFINYRFISHKKSQSLEKLIYEWQLGHEMYTPNKAIVTNIIFHDRPFAAHLYTGFKMDRIYKSKKIFSTNIQLGFIGPNALGKEVQDFIHNIYGFRKAVGWKHQIKSALSLNFNFGYSHFLLKNKKNNLDVTWINKVRLGSTFTNASVGLYGRFGFKALQSIVNSIAFNTNLNNNNNAGSRGIESFLFVKPTLQYAIYDATLQGSFLNTKSEVTKELIPIVFNIQIGYKFTVNRFNFGYIFNYNTSKSKGLKHTYGNKYGSIIINYLLH</sequence>